<evidence type="ECO:0000313" key="3">
    <source>
        <dbReference type="Proteomes" id="UP000005222"/>
    </source>
</evidence>
<gene>
    <name evidence="2" type="primary">Piso0_004380</name>
    <name evidence="1" type="ORF">GNLVRS01_PISO0K15608g</name>
    <name evidence="2" type="ORF">GNLVRS01_PISO0L15609g</name>
</gene>
<dbReference type="EMBL" id="FO082049">
    <property type="protein sequence ID" value="CCE83792.1"/>
    <property type="molecule type" value="Genomic_DNA"/>
</dbReference>
<evidence type="ECO:0000313" key="1">
    <source>
        <dbReference type="EMBL" id="CCE83792.1"/>
    </source>
</evidence>
<protein>
    <submittedName>
        <fullName evidence="2">Piso0_004380 protein</fullName>
    </submittedName>
</protein>
<accession>G8Y5B2</accession>
<organism evidence="2 3">
    <name type="scientific">Pichia sorbitophila (strain ATCC MYA-4447 / BCRC 22081 / CBS 7064 / NBRC 10061 / NRRL Y-12695)</name>
    <name type="common">Hybrid yeast</name>
    <dbReference type="NCBI Taxonomy" id="559304"/>
    <lineage>
        <taxon>Eukaryota</taxon>
        <taxon>Fungi</taxon>
        <taxon>Dikarya</taxon>
        <taxon>Ascomycota</taxon>
        <taxon>Saccharomycotina</taxon>
        <taxon>Pichiomycetes</taxon>
        <taxon>Debaryomycetaceae</taxon>
        <taxon>Millerozyma</taxon>
    </lineage>
</organism>
<reference evidence="3" key="2">
    <citation type="journal article" date="2012" name="G3 (Bethesda)">
        <title>Pichia sorbitophila, an interspecies yeast hybrid reveals early steps of genome resolution following polyploidization.</title>
        <authorList>
            <person name="Leh Louis V."/>
            <person name="Despons L."/>
            <person name="Friedrich A."/>
            <person name="Martin T."/>
            <person name="Durrens P."/>
            <person name="Casaregola S."/>
            <person name="Neuveglise C."/>
            <person name="Fairhead C."/>
            <person name="Marck C."/>
            <person name="Cruz J.A."/>
            <person name="Straub M.L."/>
            <person name="Kugler V."/>
            <person name="Sacerdot C."/>
            <person name="Uzunov Z."/>
            <person name="Thierry A."/>
            <person name="Weiss S."/>
            <person name="Bleykasten C."/>
            <person name="De Montigny J."/>
            <person name="Jacques N."/>
            <person name="Jung P."/>
            <person name="Lemaire M."/>
            <person name="Mallet S."/>
            <person name="Morel G."/>
            <person name="Richard G.F."/>
            <person name="Sarkar A."/>
            <person name="Savel G."/>
            <person name="Schacherer J."/>
            <person name="Seret M.L."/>
            <person name="Talla E."/>
            <person name="Samson G."/>
            <person name="Jubin C."/>
            <person name="Poulain J."/>
            <person name="Vacherie B."/>
            <person name="Barbe V."/>
            <person name="Pelletier E."/>
            <person name="Sherman D.J."/>
            <person name="Westhof E."/>
            <person name="Weissenbach J."/>
            <person name="Baret P.V."/>
            <person name="Wincker P."/>
            <person name="Gaillardin C."/>
            <person name="Dujon B."/>
            <person name="Souciet J.L."/>
        </authorList>
    </citation>
    <scope>NUCLEOTIDE SEQUENCE [LARGE SCALE GENOMIC DNA]</scope>
    <source>
        <strain evidence="3">ATCC MYA-4447 / BCRC 22081 / CBS 7064 / NBRC 10061 / NRRL Y-12695</strain>
    </source>
</reference>
<dbReference type="EMBL" id="FO082048">
    <property type="protein sequence ID" value="CCE84823.1"/>
    <property type="molecule type" value="Genomic_DNA"/>
</dbReference>
<proteinExistence type="predicted"/>
<evidence type="ECO:0000313" key="2">
    <source>
        <dbReference type="EMBL" id="CCE84823.1"/>
    </source>
</evidence>
<sequence>MVLHLCLIFGTHNHQRHGVSRSPDPTRHVTYRRFTPVPSFCGVSIATGSPNKQLSCGTSTAPAAGIADNTLFNQGRLASRSACDTST</sequence>
<reference evidence="2" key="1">
    <citation type="submission" date="2011-10" db="EMBL/GenBank/DDBJ databases">
        <authorList>
            <person name="Genoscope - CEA"/>
        </authorList>
    </citation>
    <scope>NUCLEOTIDE SEQUENCE</scope>
</reference>
<keyword evidence="3" id="KW-1185">Reference proteome</keyword>
<dbReference type="Proteomes" id="UP000005222">
    <property type="component" value="Chromosome K"/>
</dbReference>
<dbReference type="HOGENOM" id="CLU_2484096_0_0_1"/>
<dbReference type="InParanoid" id="G8Y5B2"/>
<name>G8Y5B2_PICSO</name>
<dbReference type="AlphaFoldDB" id="G8Y5B2"/>
<dbReference type="Proteomes" id="UP000005222">
    <property type="component" value="Chromosome L"/>
</dbReference>